<comment type="caution">
    <text evidence="3">The sequence shown here is derived from an EMBL/GenBank/DDBJ whole genome shotgun (WGS) entry which is preliminary data.</text>
</comment>
<sequence length="482" mass="54576">MKNAFKYLFLLGTTLLSISLLAACSEDEELVKNKEKPDEEEEDEVTIDNETLLVNSFVEDTMSIYYFWNEEMPELGPKEIEDSELYFDSLLKKPDDRWSFITDDYGALINYFAGVQKSTGYSLMPIYLNSTSNQVIAFIEYVHRDTPAEEAGLKRGDMIYKIDGEIIDDQNFSDLLSRDIFEATLGEFNANNEIIEVSKVNIEAIETNLHPVIESTVIDTLGHKIGYLAYSSFVANYDTALVSAFSEFKTAGVTDLVFDLRYNGGGAVSTAALLGDMIVSPGNARNTFIERVFNNFLTNEFKRDPGFSTDDLKIKFEENGFNLGLEKFYVLTTASTASASEMIIYGLEPYMDVIQIGTTTHGKYYASTTFSDQANHNWAIQPIILRSINATNSINYSEGLSPDIELDDYFYLFPYELGDPKELFMAKAISEITGEPFIYEDEMGSLKSANVRFDQSQKLKQKLYPNRSRMWVNPSEIMNIQE</sequence>
<dbReference type="OrthoDB" id="7168509at2"/>
<dbReference type="InterPro" id="IPR029045">
    <property type="entry name" value="ClpP/crotonase-like_dom_sf"/>
</dbReference>
<name>A0A2U2BAZ7_9BACT</name>
<dbReference type="SUPFAM" id="SSF52096">
    <property type="entry name" value="ClpP/crotonase"/>
    <property type="match status" value="1"/>
</dbReference>
<feature type="chain" id="PRO_5015576394" evidence="1">
    <location>
        <begin position="23"/>
        <end position="482"/>
    </location>
</feature>
<dbReference type="RefSeq" id="WP_109263285.1">
    <property type="nucleotide sequence ID" value="NZ_QEWP01000003.1"/>
</dbReference>
<dbReference type="Pfam" id="PF03572">
    <property type="entry name" value="Peptidase_S41"/>
    <property type="match status" value="1"/>
</dbReference>
<reference evidence="3 4" key="1">
    <citation type="submission" date="2018-05" db="EMBL/GenBank/DDBJ databases">
        <title>Marinilabilia rubrum sp. nov., isolated from saltern sediment.</title>
        <authorList>
            <person name="Zhang R."/>
        </authorList>
    </citation>
    <scope>NUCLEOTIDE SEQUENCE [LARGE SCALE GENOMIC DNA]</scope>
    <source>
        <strain evidence="3 4">WTE16</strain>
    </source>
</reference>
<keyword evidence="4" id="KW-1185">Reference proteome</keyword>
<accession>A0A2U2BAZ7</accession>
<evidence type="ECO:0000313" key="3">
    <source>
        <dbReference type="EMBL" id="PWE00245.1"/>
    </source>
</evidence>
<dbReference type="GO" id="GO:0008236">
    <property type="term" value="F:serine-type peptidase activity"/>
    <property type="evidence" value="ECO:0007669"/>
    <property type="project" value="InterPro"/>
</dbReference>
<feature type="signal peptide" evidence="1">
    <location>
        <begin position="1"/>
        <end position="22"/>
    </location>
</feature>
<dbReference type="Pfam" id="PF18294">
    <property type="entry name" value="Pept_S41_N"/>
    <property type="match status" value="1"/>
</dbReference>
<proteinExistence type="predicted"/>
<dbReference type="GO" id="GO:0006508">
    <property type="term" value="P:proteolysis"/>
    <property type="evidence" value="ECO:0007669"/>
    <property type="project" value="InterPro"/>
</dbReference>
<dbReference type="Gene3D" id="2.30.42.10">
    <property type="match status" value="1"/>
</dbReference>
<dbReference type="PANTHER" id="PTHR32060:SF30">
    <property type="entry name" value="CARBOXY-TERMINAL PROCESSING PROTEASE CTPA"/>
    <property type="match status" value="1"/>
</dbReference>
<dbReference type="Pfam" id="PF17820">
    <property type="entry name" value="PDZ_6"/>
    <property type="match status" value="1"/>
</dbReference>
<organism evidence="3 4">
    <name type="scientific">Marinilabilia rubra</name>
    <dbReference type="NCBI Taxonomy" id="2162893"/>
    <lineage>
        <taxon>Bacteria</taxon>
        <taxon>Pseudomonadati</taxon>
        <taxon>Bacteroidota</taxon>
        <taxon>Bacteroidia</taxon>
        <taxon>Marinilabiliales</taxon>
        <taxon>Marinilabiliaceae</taxon>
        <taxon>Marinilabilia</taxon>
    </lineage>
</organism>
<dbReference type="SUPFAM" id="SSF50156">
    <property type="entry name" value="PDZ domain-like"/>
    <property type="match status" value="1"/>
</dbReference>
<keyword evidence="1" id="KW-0732">Signal</keyword>
<dbReference type="InterPro" id="IPR041613">
    <property type="entry name" value="Pept_S41_N"/>
</dbReference>
<dbReference type="GO" id="GO:0007165">
    <property type="term" value="P:signal transduction"/>
    <property type="evidence" value="ECO:0007669"/>
    <property type="project" value="TreeGrafter"/>
</dbReference>
<dbReference type="InterPro" id="IPR041489">
    <property type="entry name" value="PDZ_6"/>
</dbReference>
<dbReference type="Gene3D" id="3.90.226.10">
    <property type="entry name" value="2-enoyl-CoA Hydratase, Chain A, domain 1"/>
    <property type="match status" value="1"/>
</dbReference>
<evidence type="ECO:0000256" key="1">
    <source>
        <dbReference type="SAM" id="SignalP"/>
    </source>
</evidence>
<dbReference type="Proteomes" id="UP000244956">
    <property type="component" value="Unassembled WGS sequence"/>
</dbReference>
<dbReference type="SMART" id="SM00245">
    <property type="entry name" value="TSPc"/>
    <property type="match status" value="1"/>
</dbReference>
<dbReference type="InterPro" id="IPR005151">
    <property type="entry name" value="Tail-specific_protease"/>
</dbReference>
<evidence type="ECO:0000259" key="2">
    <source>
        <dbReference type="SMART" id="SM00245"/>
    </source>
</evidence>
<dbReference type="InterPro" id="IPR036034">
    <property type="entry name" value="PDZ_sf"/>
</dbReference>
<gene>
    <name evidence="3" type="ORF">DDZ16_04700</name>
</gene>
<protein>
    <submittedName>
        <fullName evidence="3">Peptidase S41</fullName>
    </submittedName>
</protein>
<dbReference type="GO" id="GO:0004175">
    <property type="term" value="F:endopeptidase activity"/>
    <property type="evidence" value="ECO:0007669"/>
    <property type="project" value="TreeGrafter"/>
</dbReference>
<evidence type="ECO:0000313" key="4">
    <source>
        <dbReference type="Proteomes" id="UP000244956"/>
    </source>
</evidence>
<dbReference type="EMBL" id="QEWP01000003">
    <property type="protein sequence ID" value="PWE00245.1"/>
    <property type="molecule type" value="Genomic_DNA"/>
</dbReference>
<dbReference type="Gene3D" id="3.30.750.170">
    <property type="match status" value="1"/>
</dbReference>
<dbReference type="CDD" id="cd07561">
    <property type="entry name" value="Peptidase_S41_CPP_like"/>
    <property type="match status" value="1"/>
</dbReference>
<feature type="domain" description="Tail specific protease" evidence="2">
    <location>
        <begin position="190"/>
        <end position="407"/>
    </location>
</feature>
<dbReference type="GO" id="GO:0030288">
    <property type="term" value="C:outer membrane-bounded periplasmic space"/>
    <property type="evidence" value="ECO:0007669"/>
    <property type="project" value="TreeGrafter"/>
</dbReference>
<dbReference type="PROSITE" id="PS51257">
    <property type="entry name" value="PROKAR_LIPOPROTEIN"/>
    <property type="match status" value="1"/>
</dbReference>
<dbReference type="AlphaFoldDB" id="A0A2U2BAZ7"/>
<dbReference type="PANTHER" id="PTHR32060">
    <property type="entry name" value="TAIL-SPECIFIC PROTEASE"/>
    <property type="match status" value="1"/>
</dbReference>